<dbReference type="EMBL" id="JBHTEY010000004">
    <property type="protein sequence ID" value="MFC7612918.1"/>
    <property type="molecule type" value="Genomic_DNA"/>
</dbReference>
<dbReference type="Proteomes" id="UP001596512">
    <property type="component" value="Unassembled WGS sequence"/>
</dbReference>
<organism evidence="1 2">
    <name type="scientific">Actinokineospora soli</name>
    <dbReference type="NCBI Taxonomy" id="1048753"/>
    <lineage>
        <taxon>Bacteria</taxon>
        <taxon>Bacillati</taxon>
        <taxon>Actinomycetota</taxon>
        <taxon>Actinomycetes</taxon>
        <taxon>Pseudonocardiales</taxon>
        <taxon>Pseudonocardiaceae</taxon>
        <taxon>Actinokineospora</taxon>
    </lineage>
</organism>
<proteinExistence type="predicted"/>
<reference evidence="2" key="1">
    <citation type="journal article" date="2019" name="Int. J. Syst. Evol. Microbiol.">
        <title>The Global Catalogue of Microorganisms (GCM) 10K type strain sequencing project: providing services to taxonomists for standard genome sequencing and annotation.</title>
        <authorList>
            <consortium name="The Broad Institute Genomics Platform"/>
            <consortium name="The Broad Institute Genome Sequencing Center for Infectious Disease"/>
            <person name="Wu L."/>
            <person name="Ma J."/>
        </authorList>
    </citation>
    <scope>NUCLEOTIDE SEQUENCE [LARGE SCALE GENOMIC DNA]</scope>
    <source>
        <strain evidence="2">JCM 17695</strain>
    </source>
</reference>
<evidence type="ECO:0000313" key="2">
    <source>
        <dbReference type="Proteomes" id="UP001596512"/>
    </source>
</evidence>
<gene>
    <name evidence="1" type="ORF">ACFQV2_03975</name>
</gene>
<comment type="caution">
    <text evidence="1">The sequence shown here is derived from an EMBL/GenBank/DDBJ whole genome shotgun (WGS) entry which is preliminary data.</text>
</comment>
<keyword evidence="2" id="KW-1185">Reference proteome</keyword>
<protein>
    <submittedName>
        <fullName evidence="1">Uncharacterized protein</fullName>
    </submittedName>
</protein>
<evidence type="ECO:0000313" key="1">
    <source>
        <dbReference type="EMBL" id="MFC7612918.1"/>
    </source>
</evidence>
<name>A0ABW2TK28_9PSEU</name>
<sequence length="71" mass="7872">MRSALEVTAWVKVREDCDISYTVNADDEVELLFGGRYDGFELIIPINAVARLADVARRAMDEPNSGVAVEQ</sequence>
<accession>A0ABW2TK28</accession>